<organism evidence="1 2">
    <name type="scientific">Leifsonia tongyongensis</name>
    <dbReference type="NCBI Taxonomy" id="1268043"/>
    <lineage>
        <taxon>Bacteria</taxon>
        <taxon>Bacillati</taxon>
        <taxon>Actinomycetota</taxon>
        <taxon>Actinomycetes</taxon>
        <taxon>Micrococcales</taxon>
        <taxon>Microbacteriaceae</taxon>
        <taxon>Leifsonia</taxon>
    </lineage>
</organism>
<dbReference type="AlphaFoldDB" id="A0A6L9Y1V4"/>
<accession>A0A6L9Y1V4</accession>
<reference evidence="1 2" key="1">
    <citation type="journal article" date="2014" name="J. Microbiol.">
        <title>Diaminobutyricibacter tongyongensis gen. nov., sp. nov. and Homoserinibacter gongjuensis gen. nov., sp. nov. belong to the family Microbacteriaceae.</title>
        <authorList>
            <person name="Kim S.J."/>
            <person name="Ahn J.H."/>
            <person name="Weon H.Y."/>
            <person name="Hamada M."/>
            <person name="Suzuki K."/>
            <person name="Kwon S.W."/>
        </authorList>
    </citation>
    <scope>NUCLEOTIDE SEQUENCE [LARGE SCALE GENOMIC DNA]</scope>
    <source>
        <strain evidence="1 2">NBRC 108724</strain>
    </source>
</reference>
<comment type="caution">
    <text evidence="1">The sequence shown here is derived from an EMBL/GenBank/DDBJ whole genome shotgun (WGS) entry which is preliminary data.</text>
</comment>
<evidence type="ECO:0000313" key="1">
    <source>
        <dbReference type="EMBL" id="NEN07661.1"/>
    </source>
</evidence>
<name>A0A6L9Y1V4_9MICO</name>
<gene>
    <name evidence="1" type="ORF">G3T36_17535</name>
</gene>
<sequence length="73" mass="7756">MKQAIAYAFNGVCDSTLTARTADGVLAAAGYADAVMTRYIVENGAIRDDLLTRSQLKDWVDGVDPAHIGASRP</sequence>
<dbReference type="EMBL" id="JAAGWY010000005">
    <property type="protein sequence ID" value="NEN07661.1"/>
    <property type="molecule type" value="Genomic_DNA"/>
</dbReference>
<evidence type="ECO:0000313" key="2">
    <source>
        <dbReference type="Proteomes" id="UP000474967"/>
    </source>
</evidence>
<protein>
    <submittedName>
        <fullName evidence="1">Uncharacterized protein</fullName>
    </submittedName>
</protein>
<proteinExistence type="predicted"/>
<keyword evidence="2" id="KW-1185">Reference proteome</keyword>
<dbReference type="RefSeq" id="WP_163291162.1">
    <property type="nucleotide sequence ID" value="NZ_JAAGWY010000005.1"/>
</dbReference>
<dbReference type="Proteomes" id="UP000474967">
    <property type="component" value="Unassembled WGS sequence"/>
</dbReference>